<evidence type="ECO:0000313" key="3">
    <source>
        <dbReference type="EMBL" id="QHJ10546.1"/>
    </source>
</evidence>
<reference evidence="3 4" key="1">
    <citation type="submission" date="2019-12" db="EMBL/GenBank/DDBJ databases">
        <title>Genome sequencing and assembly of endphytes of Porphyra tenera.</title>
        <authorList>
            <person name="Park J.M."/>
            <person name="Shin R."/>
            <person name="Jo S.H."/>
        </authorList>
    </citation>
    <scope>NUCLEOTIDE SEQUENCE [LARGE SCALE GENOMIC DNA]</scope>
    <source>
        <strain evidence="3 4">GPM4</strain>
    </source>
</reference>
<gene>
    <name evidence="3" type="ORF">FX988_00760</name>
</gene>
<name>A0A857JFU7_9ALTE</name>
<keyword evidence="1" id="KW-0732">Signal</keyword>
<protein>
    <recommendedName>
        <fullName evidence="2">Peptidase C39 domain-containing protein</fullName>
    </recommendedName>
</protein>
<feature type="domain" description="Peptidase C39" evidence="2">
    <location>
        <begin position="45"/>
        <end position="175"/>
    </location>
</feature>
<sequence>MRLLLCLAMLFTTCPALSGLVDFNGQFSIKVTSISELRFKTIYKQKYDFSCGSATLASLLSFHYNDQVNELSVFKDMFEHGNKEKIKHQGFSLLDMKQYLARRGYRSNGFKISLEQLSSAQLPAITIINNNGYMHFVIIKGSSSSDVLVGDPAIGLKSIKMAEFMEMWNNRILFVIQDYKDIAVSQYQSDQKNDHLVRANLGLAVDHASLGLFNVLQPSSVDF</sequence>
<dbReference type="Gene3D" id="3.90.70.10">
    <property type="entry name" value="Cysteine proteinases"/>
    <property type="match status" value="1"/>
</dbReference>
<evidence type="ECO:0000259" key="2">
    <source>
        <dbReference type="PROSITE" id="PS50990"/>
    </source>
</evidence>
<keyword evidence="4" id="KW-1185">Reference proteome</keyword>
<evidence type="ECO:0000313" key="4">
    <source>
        <dbReference type="Proteomes" id="UP000464524"/>
    </source>
</evidence>
<dbReference type="GO" id="GO:0008233">
    <property type="term" value="F:peptidase activity"/>
    <property type="evidence" value="ECO:0007669"/>
    <property type="project" value="InterPro"/>
</dbReference>
<dbReference type="GO" id="GO:0006508">
    <property type="term" value="P:proteolysis"/>
    <property type="evidence" value="ECO:0007669"/>
    <property type="project" value="InterPro"/>
</dbReference>
<dbReference type="GO" id="GO:0016020">
    <property type="term" value="C:membrane"/>
    <property type="evidence" value="ECO:0007669"/>
    <property type="project" value="InterPro"/>
</dbReference>
<dbReference type="InterPro" id="IPR005074">
    <property type="entry name" value="Peptidase_C39"/>
</dbReference>
<dbReference type="OrthoDB" id="13401at2"/>
<feature type="chain" id="PRO_5032687071" description="Peptidase C39 domain-containing protein" evidence="1">
    <location>
        <begin position="19"/>
        <end position="223"/>
    </location>
</feature>
<dbReference type="PROSITE" id="PS50990">
    <property type="entry name" value="PEPTIDASE_C39"/>
    <property type="match status" value="1"/>
</dbReference>
<dbReference type="KEGG" id="pmes:FX988_00760"/>
<feature type="signal peptide" evidence="1">
    <location>
        <begin position="1"/>
        <end position="18"/>
    </location>
</feature>
<dbReference type="RefSeq" id="WP_160178412.1">
    <property type="nucleotide sequence ID" value="NZ_CP047656.1"/>
</dbReference>
<dbReference type="Pfam" id="PF03412">
    <property type="entry name" value="Peptidase_C39"/>
    <property type="match status" value="1"/>
</dbReference>
<dbReference type="AlphaFoldDB" id="A0A857JFU7"/>
<accession>A0A857JFU7</accession>
<organism evidence="3 4">
    <name type="scientific">Paraglaciecola mesophila</name>
    <dbReference type="NCBI Taxonomy" id="197222"/>
    <lineage>
        <taxon>Bacteria</taxon>
        <taxon>Pseudomonadati</taxon>
        <taxon>Pseudomonadota</taxon>
        <taxon>Gammaproteobacteria</taxon>
        <taxon>Alteromonadales</taxon>
        <taxon>Alteromonadaceae</taxon>
        <taxon>Paraglaciecola</taxon>
    </lineage>
</organism>
<evidence type="ECO:0000256" key="1">
    <source>
        <dbReference type="SAM" id="SignalP"/>
    </source>
</evidence>
<dbReference type="Proteomes" id="UP000464524">
    <property type="component" value="Chromosome"/>
</dbReference>
<dbReference type="GO" id="GO:0005524">
    <property type="term" value="F:ATP binding"/>
    <property type="evidence" value="ECO:0007669"/>
    <property type="project" value="InterPro"/>
</dbReference>
<dbReference type="CDD" id="cd02423">
    <property type="entry name" value="Peptidase_C39G"/>
    <property type="match status" value="1"/>
</dbReference>
<proteinExistence type="predicted"/>
<dbReference type="EMBL" id="CP047656">
    <property type="protein sequence ID" value="QHJ10546.1"/>
    <property type="molecule type" value="Genomic_DNA"/>
</dbReference>